<dbReference type="Gene3D" id="3.80.10.10">
    <property type="entry name" value="Ribonuclease Inhibitor"/>
    <property type="match status" value="5"/>
</dbReference>
<evidence type="ECO:0000256" key="7">
    <source>
        <dbReference type="ARBA" id="ARBA00022989"/>
    </source>
</evidence>
<keyword evidence="6" id="KW-0677">Repeat</keyword>
<gene>
    <name evidence="13" type="ORF">RchiOBHm_Chr5g0039851</name>
</gene>
<protein>
    <submittedName>
        <fullName evidence="13">Putative leucine-rich repeat-containing, plant-type, leucine-rich repeat domain, L</fullName>
    </submittedName>
</protein>
<organism evidence="13 14">
    <name type="scientific">Rosa chinensis</name>
    <name type="common">China rose</name>
    <dbReference type="NCBI Taxonomy" id="74649"/>
    <lineage>
        <taxon>Eukaryota</taxon>
        <taxon>Viridiplantae</taxon>
        <taxon>Streptophyta</taxon>
        <taxon>Embryophyta</taxon>
        <taxon>Tracheophyta</taxon>
        <taxon>Spermatophyta</taxon>
        <taxon>Magnoliopsida</taxon>
        <taxon>eudicotyledons</taxon>
        <taxon>Gunneridae</taxon>
        <taxon>Pentapetalae</taxon>
        <taxon>rosids</taxon>
        <taxon>fabids</taxon>
        <taxon>Rosales</taxon>
        <taxon>Rosaceae</taxon>
        <taxon>Rosoideae</taxon>
        <taxon>Rosoideae incertae sedis</taxon>
        <taxon>Rosa</taxon>
    </lineage>
</organism>
<keyword evidence="4 10" id="KW-0812">Transmembrane</keyword>
<reference evidence="13 14" key="1">
    <citation type="journal article" date="2018" name="Nat. Genet.">
        <title>The Rosa genome provides new insights in the design of modern roses.</title>
        <authorList>
            <person name="Bendahmane M."/>
        </authorList>
    </citation>
    <scope>NUCLEOTIDE SEQUENCE [LARGE SCALE GENOMIC DNA]</scope>
    <source>
        <strain evidence="14">cv. Old Blush</strain>
    </source>
</reference>
<dbReference type="Gramene" id="PRQ31841">
    <property type="protein sequence ID" value="PRQ31841"/>
    <property type="gene ID" value="RchiOBHm_Chr5g0039851"/>
</dbReference>
<evidence type="ECO:0000256" key="11">
    <source>
        <dbReference type="SAM" id="SignalP"/>
    </source>
</evidence>
<evidence type="ECO:0000313" key="13">
    <source>
        <dbReference type="EMBL" id="PRQ31841.1"/>
    </source>
</evidence>
<dbReference type="PANTHER" id="PTHR48060">
    <property type="entry name" value="DNA DAMAGE-REPAIR/TOLERATION PROTEIN DRT100"/>
    <property type="match status" value="1"/>
</dbReference>
<keyword evidence="14" id="KW-1185">Reference proteome</keyword>
<dbReference type="OMA" id="SIEIGFI"/>
<evidence type="ECO:0000256" key="3">
    <source>
        <dbReference type="ARBA" id="ARBA00022614"/>
    </source>
</evidence>
<keyword evidence="3" id="KW-0433">Leucine-rich repeat</keyword>
<keyword evidence="5 11" id="KW-0732">Signal</keyword>
<dbReference type="EMBL" id="PDCK01000043">
    <property type="protein sequence ID" value="PRQ31841.1"/>
    <property type="molecule type" value="Genomic_DNA"/>
</dbReference>
<comment type="subcellular location">
    <subcellularLocation>
        <location evidence="1">Membrane</location>
        <topology evidence="1">Single-pass membrane protein</topology>
    </subcellularLocation>
</comment>
<feature type="signal peptide" evidence="11">
    <location>
        <begin position="1"/>
        <end position="24"/>
    </location>
</feature>
<evidence type="ECO:0000313" key="14">
    <source>
        <dbReference type="Proteomes" id="UP000238479"/>
    </source>
</evidence>
<dbReference type="PRINTS" id="PR00019">
    <property type="entry name" value="LEURICHRPT"/>
</dbReference>
<dbReference type="Pfam" id="PF08263">
    <property type="entry name" value="LRRNT_2"/>
    <property type="match status" value="1"/>
</dbReference>
<dbReference type="Pfam" id="PF00560">
    <property type="entry name" value="LRR_1"/>
    <property type="match status" value="3"/>
</dbReference>
<evidence type="ECO:0000256" key="6">
    <source>
        <dbReference type="ARBA" id="ARBA00022737"/>
    </source>
</evidence>
<evidence type="ECO:0000256" key="5">
    <source>
        <dbReference type="ARBA" id="ARBA00022729"/>
    </source>
</evidence>
<dbReference type="InterPro" id="IPR053211">
    <property type="entry name" value="DNA_repair-toleration"/>
</dbReference>
<evidence type="ECO:0000256" key="9">
    <source>
        <dbReference type="ARBA" id="ARBA00023180"/>
    </source>
</evidence>
<dbReference type="SMART" id="SM00369">
    <property type="entry name" value="LRR_TYP"/>
    <property type="match status" value="9"/>
</dbReference>
<keyword evidence="7 10" id="KW-1133">Transmembrane helix</keyword>
<evidence type="ECO:0000256" key="4">
    <source>
        <dbReference type="ARBA" id="ARBA00022692"/>
    </source>
</evidence>
<evidence type="ECO:0000256" key="8">
    <source>
        <dbReference type="ARBA" id="ARBA00023136"/>
    </source>
</evidence>
<feature type="domain" description="Leucine-rich repeat-containing N-terminal plant-type" evidence="12">
    <location>
        <begin position="28"/>
        <end position="69"/>
    </location>
</feature>
<evidence type="ECO:0000256" key="1">
    <source>
        <dbReference type="ARBA" id="ARBA00004167"/>
    </source>
</evidence>
<dbReference type="Proteomes" id="UP000238479">
    <property type="component" value="Chromosome 5"/>
</dbReference>
<evidence type="ECO:0000259" key="12">
    <source>
        <dbReference type="Pfam" id="PF08263"/>
    </source>
</evidence>
<feature type="transmembrane region" description="Helical" evidence="10">
    <location>
        <begin position="972"/>
        <end position="995"/>
    </location>
</feature>
<dbReference type="PANTHER" id="PTHR48060:SF21">
    <property type="entry name" value="L DOMAIN-LIKE PROTEIN"/>
    <property type="match status" value="1"/>
</dbReference>
<dbReference type="InterPro" id="IPR003591">
    <property type="entry name" value="Leu-rich_rpt_typical-subtyp"/>
</dbReference>
<evidence type="ECO:0000256" key="10">
    <source>
        <dbReference type="SAM" id="Phobius"/>
    </source>
</evidence>
<dbReference type="SUPFAM" id="SSF52058">
    <property type="entry name" value="L domain-like"/>
    <property type="match status" value="3"/>
</dbReference>
<sequence>MKTLLNFFLFLISISVHIISQVLSLCNEDQQLSLLHLKQTVVFDSSASSKLKSWNSSSDCCSWLGVTCSTNGRVIGLDLSTESISSGIDNSSSLFDLQDLQSLNLAYNYDFSGSQIPTAIGKLTNLRYLNLSHNSYFGQIPIEISYLTRLVIFDISGNFFSTDQLKLENPNLTKLVQNLTDLTELYLDDVNISAQGSDWSQAISLLPNMRVLSLYACDLSGPIHDSVAKLHSLSVIILDHNQISAPVPGFFANFSNLTYLSLVDCGLQGTFPKEIFQLSTLQSIDLTLNPQLQGSLPELPENGSLQSLVLSQTNFSGVLPNSIGNLNMLSRMDLSVCSFSGSIPKSVANLTQLVSLSMSSNRFGGSIASIQWKNLVSLNFFMLDSNLLSGTIPLSLFSIPLLSRLVLSDNQFSGQVPEFANISSYLLETLDLSGNNLVGSIPISIFNLRGLSQLYLSSNNLSGFPFSGIQQSRNLSFLDLSHNSLLFNDDSTNSSLSSLLQVQDLVLASNKLRAFPDFLRHQFRLASLDLSENQIQGQIPNWIWSLSSLKKLNLSSNSLVTLEAPLLNSTSTVTSLDLHSNQLQGQIPIFLPFANYLDYSKNNFTSSIPTDIGNYISSTAYLSLSSSNLHGIIPSSICNASGLVLDLSNNSLSGIIPECLTQLSVLDLGRNNLTGTIPDKFLEQCSLKTLDLSRNQIEGQFPRSLVNCTQLEVLSLGNNQITDTFPCLLKNISTLRVLVLRSNKFYGQIECPGTNGTWPMLQIIDLAHNNLSGEITGTSLTTWQAMMANGDDTPIDLGFSFQPGGGSGLDIYYGDSITTTSKGLEMDLVKILTVFTSIDFSSNKFSGSIPKEMGEFKALYVLNLSSNSFTGEIPSSFGNMRRLESLDLSQNRLNGQIPPEFAGLNFLSYLNLSDNELVGRIPTSTQFSTFPKAAFVGNEGLWGPPLTEDNITTLSPPALSESSPNPGHDIDWNIISVEIGYTFGFGIAIGSLMFCKRWREWYYRSMYKIVLKIFPQLEQRIGIQRRQVHMNQRWRR</sequence>
<dbReference type="InterPro" id="IPR013210">
    <property type="entry name" value="LRR_N_plant-typ"/>
</dbReference>
<dbReference type="FunFam" id="3.80.10.10:FF:000111">
    <property type="entry name" value="LRR receptor-like serine/threonine-protein kinase ERECTA"/>
    <property type="match status" value="1"/>
</dbReference>
<dbReference type="FunFam" id="3.80.10.10:FF:000041">
    <property type="entry name" value="LRR receptor-like serine/threonine-protein kinase ERECTA"/>
    <property type="match status" value="2"/>
</dbReference>
<accession>A0A2P6QCE1</accession>
<evidence type="ECO:0000256" key="2">
    <source>
        <dbReference type="ARBA" id="ARBA00009592"/>
    </source>
</evidence>
<comment type="similarity">
    <text evidence="2">Belongs to the RLP family.</text>
</comment>
<comment type="caution">
    <text evidence="13">The sequence shown here is derived from an EMBL/GenBank/DDBJ whole genome shotgun (WGS) entry which is preliminary data.</text>
</comment>
<proteinExistence type="inferred from homology"/>
<feature type="chain" id="PRO_5015203614" evidence="11">
    <location>
        <begin position="25"/>
        <end position="1036"/>
    </location>
</feature>
<keyword evidence="9" id="KW-0325">Glycoprotein</keyword>
<dbReference type="InterPro" id="IPR032675">
    <property type="entry name" value="LRR_dom_sf"/>
</dbReference>
<name>A0A2P6QCE1_ROSCH</name>
<dbReference type="GO" id="GO:0016020">
    <property type="term" value="C:membrane"/>
    <property type="evidence" value="ECO:0007669"/>
    <property type="project" value="UniProtKB-SubCell"/>
</dbReference>
<keyword evidence="8 10" id="KW-0472">Membrane</keyword>
<dbReference type="Pfam" id="PF13855">
    <property type="entry name" value="LRR_8"/>
    <property type="match status" value="3"/>
</dbReference>
<dbReference type="AlphaFoldDB" id="A0A2P6QCE1"/>
<dbReference type="InterPro" id="IPR001611">
    <property type="entry name" value="Leu-rich_rpt"/>
</dbReference>